<reference evidence="5 6" key="1">
    <citation type="submission" date="2016-06" db="EMBL/GenBank/DDBJ databases">
        <authorList>
            <person name="Kjaerup R.B."/>
            <person name="Dalgaard T.S."/>
            <person name="Juul-Madsen H.R."/>
        </authorList>
    </citation>
    <scope>NUCLEOTIDE SEQUENCE [LARGE SCALE GENOMIC DNA]</scope>
    <source>
        <strain evidence="5 6">Pb300</strain>
    </source>
</reference>
<name>A0A1D2JBX8_PARBR</name>
<dbReference type="PROSITE" id="PS00105">
    <property type="entry name" value="AA_TRANSFER_CLASS_1"/>
    <property type="match status" value="1"/>
</dbReference>
<dbReference type="Gene3D" id="3.90.1150.10">
    <property type="entry name" value="Aspartate Aminotransferase, domain 1"/>
    <property type="match status" value="1"/>
</dbReference>
<dbReference type="InterPro" id="IPR004838">
    <property type="entry name" value="NHTrfase_class1_PyrdxlP-BS"/>
</dbReference>
<comment type="caution">
    <text evidence="5">The sequence shown here is derived from an EMBL/GenBank/DDBJ whole genome shotgun (WGS) entry which is preliminary data.</text>
</comment>
<dbReference type="Proteomes" id="UP000242814">
    <property type="component" value="Unassembled WGS sequence"/>
</dbReference>
<feature type="domain" description="Aminotransferase class I/classII large" evidence="4">
    <location>
        <begin position="66"/>
        <end position="400"/>
    </location>
</feature>
<dbReference type="PANTHER" id="PTHR43510:SF1">
    <property type="entry name" value="AMINOTRANSFERASE FUNCTION, HYPOTHETICAL (EUROFUNG)"/>
    <property type="match status" value="1"/>
</dbReference>
<dbReference type="InterPro" id="IPR015422">
    <property type="entry name" value="PyrdxlP-dep_Trfase_small"/>
</dbReference>
<evidence type="ECO:0000259" key="4">
    <source>
        <dbReference type="Pfam" id="PF00155"/>
    </source>
</evidence>
<feature type="transmembrane region" description="Helical" evidence="3">
    <location>
        <begin position="427"/>
        <end position="446"/>
    </location>
</feature>
<dbReference type="AlphaFoldDB" id="A0A1D2JBX8"/>
<accession>A0A1D2JBX8</accession>
<dbReference type="VEuPathDB" id="FungiDB:PADG_01304"/>
<dbReference type="CDD" id="cd00609">
    <property type="entry name" value="AAT_like"/>
    <property type="match status" value="1"/>
</dbReference>
<dbReference type="Gene3D" id="3.40.640.10">
    <property type="entry name" value="Type I PLP-dependent aspartate aminotransferase-like (Major domain)"/>
    <property type="match status" value="1"/>
</dbReference>
<dbReference type="PANTHER" id="PTHR43510">
    <property type="entry name" value="AMINOTRANSFERASE FUNCTION, HYPOTHETICAL (EUROFUNG)"/>
    <property type="match status" value="1"/>
</dbReference>
<evidence type="ECO:0000313" key="5">
    <source>
        <dbReference type="EMBL" id="ODH26007.1"/>
    </source>
</evidence>
<dbReference type="GO" id="GO:0030170">
    <property type="term" value="F:pyridoxal phosphate binding"/>
    <property type="evidence" value="ECO:0007669"/>
    <property type="project" value="InterPro"/>
</dbReference>
<organism evidence="5 6">
    <name type="scientific">Paracoccidioides brasiliensis</name>
    <dbReference type="NCBI Taxonomy" id="121759"/>
    <lineage>
        <taxon>Eukaryota</taxon>
        <taxon>Fungi</taxon>
        <taxon>Dikarya</taxon>
        <taxon>Ascomycota</taxon>
        <taxon>Pezizomycotina</taxon>
        <taxon>Eurotiomycetes</taxon>
        <taxon>Eurotiomycetidae</taxon>
        <taxon>Onygenales</taxon>
        <taxon>Ajellomycetaceae</taxon>
        <taxon>Paracoccidioides</taxon>
    </lineage>
</organism>
<dbReference type="GO" id="GO:0003824">
    <property type="term" value="F:catalytic activity"/>
    <property type="evidence" value="ECO:0007669"/>
    <property type="project" value="InterPro"/>
</dbReference>
<protein>
    <recommendedName>
        <fullName evidence="4">Aminotransferase class I/classII large domain-containing protein</fullName>
    </recommendedName>
</protein>
<evidence type="ECO:0000256" key="3">
    <source>
        <dbReference type="SAM" id="Phobius"/>
    </source>
</evidence>
<dbReference type="InterPro" id="IPR004839">
    <property type="entry name" value="Aminotransferase_I/II_large"/>
</dbReference>
<dbReference type="EMBL" id="LZYO01000206">
    <property type="protein sequence ID" value="ODH26007.1"/>
    <property type="molecule type" value="Genomic_DNA"/>
</dbReference>
<evidence type="ECO:0000256" key="2">
    <source>
        <dbReference type="ARBA" id="ARBA00022898"/>
    </source>
</evidence>
<dbReference type="VEuPathDB" id="FungiDB:PABG_02806"/>
<evidence type="ECO:0000313" key="6">
    <source>
        <dbReference type="Proteomes" id="UP000242814"/>
    </source>
</evidence>
<gene>
    <name evidence="5" type="ORF">ACO22_04898</name>
</gene>
<sequence>MVKIDSFTLEDYINDNVHKAKYSIASSCSLPISLQELQLLSEKSSSPSANGENGPIPNEIFTRDLDYAPACGSQKLRARLASLYSVKILTPLSPENVLITPGASLANCLIFHGLCNPGDHVICHYPTYQQLYSQPASLGADVSLWRTNGEDNWKLDVEELKRMIRPETRFIVINNPQNPTGAVIPRSTLESIIQVAREHSIIVISDEVYRPLFHSITPADPEFPPSVMSLGYENVVVSGSMSKAYSMAGIRVGWLASPNVELVKKCEKWRAYTVISVGQIDQQIASYALDECLHKLLKRNNDLARHNLGLLEGFIEQHRWACDWVKPVGASVAFVRFSKMGKPVDDVEFCERLLEKEGVLVVPGNLCFGNRDENGNGRDFKGYVRIGFVGETKTLEGALEGLRAFMRDGFEDVPVGRLRSSRNLECLITSTSTSTSTIIITIIIYSNSLRFPSHRRSIMCQRSKDYGNSNGDIAVPRCACVGSAWAAGFIKKFRHTSNTIVIMSTWTKLKQIDKIFSHWGSMHDRQDMRRH</sequence>
<dbReference type="InterPro" id="IPR015424">
    <property type="entry name" value="PyrdxlP-dep_Trfase"/>
</dbReference>
<proteinExistence type="inferred from homology"/>
<dbReference type="Pfam" id="PF00155">
    <property type="entry name" value="Aminotran_1_2"/>
    <property type="match status" value="1"/>
</dbReference>
<evidence type="ECO:0000256" key="1">
    <source>
        <dbReference type="ARBA" id="ARBA00007441"/>
    </source>
</evidence>
<keyword evidence="3" id="KW-0472">Membrane</keyword>
<keyword evidence="3" id="KW-1133">Transmembrane helix</keyword>
<dbReference type="SUPFAM" id="SSF53383">
    <property type="entry name" value="PLP-dependent transferases"/>
    <property type="match status" value="1"/>
</dbReference>
<keyword evidence="2" id="KW-0663">Pyridoxal phosphate</keyword>
<comment type="similarity">
    <text evidence="1">Belongs to the class-I pyridoxal-phosphate-dependent aminotransferase family.</text>
</comment>
<dbReference type="InterPro" id="IPR015421">
    <property type="entry name" value="PyrdxlP-dep_Trfase_major"/>
</dbReference>
<keyword evidence="3" id="KW-0812">Transmembrane</keyword>